<evidence type="ECO:0000256" key="1">
    <source>
        <dbReference type="ARBA" id="ARBA00022441"/>
    </source>
</evidence>
<reference evidence="4" key="1">
    <citation type="journal article" date="2019" name="Science">
        <title>Mutation of a bHLH transcription factor allowed almond domestication.</title>
        <authorList>
            <person name="Sanchez-Perez R."/>
            <person name="Pavan S."/>
            <person name="Mazzeo R."/>
            <person name="Moldovan C."/>
            <person name="Aiese Cigliano R."/>
            <person name="Del Cueto J."/>
            <person name="Ricciardi F."/>
            <person name="Lotti C."/>
            <person name="Ricciardi L."/>
            <person name="Dicenta F."/>
            <person name="Lopez-Marques R.L."/>
            <person name="Lindberg Moller B."/>
        </authorList>
    </citation>
    <scope>NUCLEOTIDE SEQUENCE</scope>
</reference>
<evidence type="ECO:0000256" key="2">
    <source>
        <dbReference type="ARBA" id="ARBA00022737"/>
    </source>
</evidence>
<proteinExistence type="predicted"/>
<accession>A0A4Y1RIU9</accession>
<dbReference type="SUPFAM" id="SSF117281">
    <property type="entry name" value="Kelch motif"/>
    <property type="match status" value="1"/>
</dbReference>
<keyword evidence="1" id="KW-0880">Kelch repeat</keyword>
<dbReference type="PANTHER" id="PTHR46093:SF18">
    <property type="entry name" value="FIBRONECTIN TYPE-III DOMAIN-CONTAINING PROTEIN"/>
    <property type="match status" value="1"/>
</dbReference>
<protein>
    <submittedName>
        <fullName evidence="4">Galactose oxidase/kelch repeat superfamily protein</fullName>
    </submittedName>
</protein>
<dbReference type="AlphaFoldDB" id="A0A4Y1RIU9"/>
<evidence type="ECO:0000313" key="4">
    <source>
        <dbReference type="EMBL" id="BBH04025.1"/>
    </source>
</evidence>
<sequence length="112" mass="12257">MATHTWSKPVIKGTPPTPRDSHSCTAVGDNLFVFGGTDGMNPLKDLHILDTCDFTYMDIASLRGDGPEAREGHSAALVGKRLFIFGGCGKSSNNSDEVYYNDLYILNTDWLE</sequence>
<evidence type="ECO:0000256" key="3">
    <source>
        <dbReference type="SAM" id="MobiDB-lite"/>
    </source>
</evidence>
<feature type="region of interest" description="Disordered" evidence="3">
    <location>
        <begin position="1"/>
        <end position="22"/>
    </location>
</feature>
<gene>
    <name evidence="4" type="ORF">Prudu_015056</name>
</gene>
<name>A0A4Y1RIU9_PRUDU</name>
<keyword evidence="2" id="KW-0677">Repeat</keyword>
<dbReference type="InterPro" id="IPR015915">
    <property type="entry name" value="Kelch-typ_b-propeller"/>
</dbReference>
<organism evidence="4">
    <name type="scientific">Prunus dulcis</name>
    <name type="common">Almond</name>
    <name type="synonym">Amygdalus dulcis</name>
    <dbReference type="NCBI Taxonomy" id="3755"/>
    <lineage>
        <taxon>Eukaryota</taxon>
        <taxon>Viridiplantae</taxon>
        <taxon>Streptophyta</taxon>
        <taxon>Embryophyta</taxon>
        <taxon>Tracheophyta</taxon>
        <taxon>Spermatophyta</taxon>
        <taxon>Magnoliopsida</taxon>
        <taxon>eudicotyledons</taxon>
        <taxon>Gunneridae</taxon>
        <taxon>Pentapetalae</taxon>
        <taxon>rosids</taxon>
        <taxon>fabids</taxon>
        <taxon>Rosales</taxon>
        <taxon>Rosaceae</taxon>
        <taxon>Amygdaloideae</taxon>
        <taxon>Amygdaleae</taxon>
        <taxon>Prunus</taxon>
    </lineage>
</organism>
<dbReference type="PANTHER" id="PTHR46093">
    <property type="entry name" value="ACYL-COA-BINDING DOMAIN-CONTAINING PROTEIN 5"/>
    <property type="match status" value="1"/>
</dbReference>
<dbReference type="EMBL" id="AP019301">
    <property type="protein sequence ID" value="BBH04025.1"/>
    <property type="molecule type" value="Genomic_DNA"/>
</dbReference>
<dbReference type="Gene3D" id="2.120.10.80">
    <property type="entry name" value="Kelch-type beta propeller"/>
    <property type="match status" value="1"/>
</dbReference>
<dbReference type="Pfam" id="PF24681">
    <property type="entry name" value="Kelch_KLHDC2_KLHL20_DRC7"/>
    <property type="match status" value="1"/>
</dbReference>